<protein>
    <submittedName>
        <fullName evidence="4">Aldose 1-epimerase family protein</fullName>
    </submittedName>
</protein>
<proteinExistence type="predicted"/>
<accession>A0ABW5KKF0</accession>
<reference evidence="5" key="1">
    <citation type="journal article" date="2019" name="Int. J. Syst. Evol. Microbiol.">
        <title>The Global Catalogue of Microorganisms (GCM) 10K type strain sequencing project: providing services to taxonomists for standard genome sequencing and annotation.</title>
        <authorList>
            <consortium name="The Broad Institute Genomics Platform"/>
            <consortium name="The Broad Institute Genome Sequencing Center for Infectious Disease"/>
            <person name="Wu L."/>
            <person name="Ma J."/>
        </authorList>
    </citation>
    <scope>NUCLEOTIDE SEQUENCE [LARGE SCALE GENOMIC DNA]</scope>
    <source>
        <strain evidence="5">KCTC 42662</strain>
    </source>
</reference>
<dbReference type="Pfam" id="PF01263">
    <property type="entry name" value="Aldose_epim"/>
    <property type="match status" value="1"/>
</dbReference>
<dbReference type="InterPro" id="IPR037481">
    <property type="entry name" value="LacX"/>
</dbReference>
<dbReference type="InterPro" id="IPR011013">
    <property type="entry name" value="Gal_mutarotase_sf_dom"/>
</dbReference>
<dbReference type="PANTHER" id="PTHR11122:SF13">
    <property type="entry name" value="GLUCOSE-6-PHOSPHATE 1-EPIMERASE"/>
    <property type="match status" value="1"/>
</dbReference>
<comment type="caution">
    <text evidence="4">The sequence shown here is derived from an EMBL/GenBank/DDBJ whole genome shotgun (WGS) entry which is preliminary data.</text>
</comment>
<evidence type="ECO:0000256" key="2">
    <source>
        <dbReference type="ARBA" id="ARBA00011245"/>
    </source>
</evidence>
<comment type="subunit">
    <text evidence="2">Monomer.</text>
</comment>
<gene>
    <name evidence="4" type="ORF">ACFSR5_17505</name>
</gene>
<dbReference type="Proteomes" id="UP001597545">
    <property type="component" value="Unassembled WGS sequence"/>
</dbReference>
<dbReference type="SUPFAM" id="SSF74650">
    <property type="entry name" value="Galactose mutarotase-like"/>
    <property type="match status" value="1"/>
</dbReference>
<dbReference type="InterPro" id="IPR014718">
    <property type="entry name" value="GH-type_carb-bd"/>
</dbReference>
<comment type="cofactor">
    <cofactor evidence="1">
        <name>Ca(2+)</name>
        <dbReference type="ChEBI" id="CHEBI:29108"/>
    </cofactor>
</comment>
<organism evidence="4 5">
    <name type="scientific">Sphingobacterium suaedae</name>
    <dbReference type="NCBI Taxonomy" id="1686402"/>
    <lineage>
        <taxon>Bacteria</taxon>
        <taxon>Pseudomonadati</taxon>
        <taxon>Bacteroidota</taxon>
        <taxon>Sphingobacteriia</taxon>
        <taxon>Sphingobacteriales</taxon>
        <taxon>Sphingobacteriaceae</taxon>
        <taxon>Sphingobacterium</taxon>
    </lineage>
</organism>
<evidence type="ECO:0000256" key="1">
    <source>
        <dbReference type="ARBA" id="ARBA00001913"/>
    </source>
</evidence>
<dbReference type="EMBL" id="JBHULR010000015">
    <property type="protein sequence ID" value="MFD2549449.1"/>
    <property type="molecule type" value="Genomic_DNA"/>
</dbReference>
<keyword evidence="5" id="KW-1185">Reference proteome</keyword>
<dbReference type="PANTHER" id="PTHR11122">
    <property type="entry name" value="APOSPORY-ASSOCIATED PROTEIN C-RELATED"/>
    <property type="match status" value="1"/>
</dbReference>
<evidence type="ECO:0000256" key="3">
    <source>
        <dbReference type="ARBA" id="ARBA00022837"/>
    </source>
</evidence>
<sequence length="292" mass="33296">MDSLYTLENESLAAAVTAVGAELQSLVHKSRRRELLWQRDAAYWARSSPVLFPCIGELKNGGYTYRGNSYVLPKHGFARDRTFQFLSKNEQALSLGLSSDAATRSCYPFPFELRIHYMLDQRQLACTYEVYNPGTECLLFSIGGHPAFQLEQHEGQRWSDHTLHFEADQHLRRYFLQDGLLREDHERYALDNGRLPLSTNMFSQDAWVIKELQSTGVTLLGSDDVVQLHFDFEGFPYLGLWAPVGAPFLCIEPWCGLPDGVSHNGNLDQREGIQRLPSGALWQRTWRVNVPA</sequence>
<dbReference type="InterPro" id="IPR008183">
    <property type="entry name" value="Aldose_1/G6P_1-epimerase"/>
</dbReference>
<keyword evidence="3" id="KW-0106">Calcium</keyword>
<evidence type="ECO:0000313" key="5">
    <source>
        <dbReference type="Proteomes" id="UP001597545"/>
    </source>
</evidence>
<dbReference type="Gene3D" id="2.70.98.10">
    <property type="match status" value="1"/>
</dbReference>
<name>A0ABW5KKF0_9SPHI</name>
<dbReference type="CDD" id="cd09024">
    <property type="entry name" value="Aldose_epim_lacX"/>
    <property type="match status" value="1"/>
</dbReference>
<dbReference type="RefSeq" id="WP_380905766.1">
    <property type="nucleotide sequence ID" value="NZ_JBHUEG010000012.1"/>
</dbReference>
<evidence type="ECO:0000313" key="4">
    <source>
        <dbReference type="EMBL" id="MFD2549449.1"/>
    </source>
</evidence>